<accession>A0A451DCV5</accession>
<keyword evidence="6" id="KW-0732">Signal</keyword>
<feature type="transmembrane region" description="Helical" evidence="13">
    <location>
        <begin position="6"/>
        <end position="23"/>
    </location>
</feature>
<dbReference type="Proteomes" id="UP000294418">
    <property type="component" value="Chromosome"/>
</dbReference>
<gene>
    <name evidence="14" type="primary">znuA</name>
    <name evidence="14" type="ORF">ERCILAFE3058_385</name>
</gene>
<keyword evidence="13" id="KW-0472">Membrane</keyword>
<dbReference type="PANTHER" id="PTHR42953">
    <property type="entry name" value="HIGH-AFFINITY ZINC UPTAKE SYSTEM PROTEIN ZNUA-RELATED"/>
    <property type="match status" value="1"/>
</dbReference>
<name>A0A451DCV5_9GAMM</name>
<dbReference type="Gene3D" id="3.40.50.1980">
    <property type="entry name" value="Nitrogenase molybdenum iron protein domain"/>
    <property type="match status" value="2"/>
</dbReference>
<dbReference type="Pfam" id="PF01297">
    <property type="entry name" value="ZnuA"/>
    <property type="match status" value="1"/>
</dbReference>
<dbReference type="InterPro" id="IPR035520">
    <property type="entry name" value="ZnuA"/>
</dbReference>
<dbReference type="CDD" id="cd01019">
    <property type="entry name" value="ZnuA"/>
    <property type="match status" value="1"/>
</dbReference>
<dbReference type="OrthoDB" id="7346865at2"/>
<dbReference type="EMBL" id="LR217720">
    <property type="protein sequence ID" value="VFP84301.1"/>
    <property type="molecule type" value="Genomic_DNA"/>
</dbReference>
<comment type="subcellular location">
    <subcellularLocation>
        <location evidence="1">Periplasm</location>
    </subcellularLocation>
</comment>
<keyword evidence="9" id="KW-0864">Zinc transport</keyword>
<dbReference type="AlphaFoldDB" id="A0A451DCV5"/>
<comment type="function">
    <text evidence="12">Part of the ATP-binding cassette (ABC) transport system ZnuABC involved in zinc import. Binds zinc with high affinity and specificity and delivers it to the membrane permease for translocation into the cytoplasm.</text>
</comment>
<dbReference type="NCBIfam" id="NF007091">
    <property type="entry name" value="PRK09545.1"/>
    <property type="match status" value="1"/>
</dbReference>
<dbReference type="SUPFAM" id="SSF53807">
    <property type="entry name" value="Helical backbone' metal receptor"/>
    <property type="match status" value="1"/>
</dbReference>
<evidence type="ECO:0000256" key="1">
    <source>
        <dbReference type="ARBA" id="ARBA00004418"/>
    </source>
</evidence>
<keyword evidence="7" id="KW-0574">Periplasm</keyword>
<dbReference type="InterPro" id="IPR006127">
    <property type="entry name" value="ZnuA-like"/>
</dbReference>
<dbReference type="InterPro" id="IPR050492">
    <property type="entry name" value="Bact_metal-bind_prot9"/>
</dbReference>
<proteinExistence type="inferred from homology"/>
<keyword evidence="8" id="KW-0862">Zinc</keyword>
<keyword evidence="5" id="KW-0479">Metal-binding</keyword>
<evidence type="ECO:0000256" key="8">
    <source>
        <dbReference type="ARBA" id="ARBA00022833"/>
    </source>
</evidence>
<evidence type="ECO:0000256" key="5">
    <source>
        <dbReference type="ARBA" id="ARBA00022723"/>
    </source>
</evidence>
<dbReference type="PANTHER" id="PTHR42953:SF3">
    <property type="entry name" value="HIGH-AFFINITY ZINC UPTAKE SYSTEM PROTEIN ZNUA"/>
    <property type="match status" value="1"/>
</dbReference>
<evidence type="ECO:0000256" key="13">
    <source>
        <dbReference type="SAM" id="Phobius"/>
    </source>
</evidence>
<dbReference type="GO" id="GO:0042597">
    <property type="term" value="C:periplasmic space"/>
    <property type="evidence" value="ECO:0007669"/>
    <property type="project" value="UniProtKB-SubCell"/>
</dbReference>
<dbReference type="RefSeq" id="WP_157989781.1">
    <property type="nucleotide sequence ID" value="NZ_LR217720.1"/>
</dbReference>
<keyword evidence="13" id="KW-1133">Transmembrane helix</keyword>
<comment type="similarity">
    <text evidence="2">Belongs to the bacterial solute-binding protein 9 family.</text>
</comment>
<organism evidence="14 15">
    <name type="scientific">Candidatus Erwinia haradaeae</name>
    <dbReference type="NCBI Taxonomy" id="1922217"/>
    <lineage>
        <taxon>Bacteria</taxon>
        <taxon>Pseudomonadati</taxon>
        <taxon>Pseudomonadota</taxon>
        <taxon>Gammaproteobacteria</taxon>
        <taxon>Enterobacterales</taxon>
        <taxon>Erwiniaceae</taxon>
        <taxon>Erwinia</taxon>
    </lineage>
</organism>
<dbReference type="FunFam" id="3.40.50.1980:FF:000028">
    <property type="entry name" value="High-affinity zinc uptake system protein znuA"/>
    <property type="match status" value="1"/>
</dbReference>
<evidence type="ECO:0000256" key="11">
    <source>
        <dbReference type="ARBA" id="ARBA00023157"/>
    </source>
</evidence>
<reference evidence="14 15" key="1">
    <citation type="submission" date="2019-02" db="EMBL/GenBank/DDBJ databases">
        <authorList>
            <person name="Manzano-Marin A."/>
            <person name="Manzano-Marin A."/>
        </authorList>
    </citation>
    <scope>NUCLEOTIDE SEQUENCE [LARGE SCALE GENOMIC DNA]</scope>
    <source>
        <strain evidence="14 15">ErCilaricifoliae</strain>
    </source>
</reference>
<evidence type="ECO:0000313" key="15">
    <source>
        <dbReference type="Proteomes" id="UP000294418"/>
    </source>
</evidence>
<keyword evidence="13" id="KW-0812">Transmembrane</keyword>
<evidence type="ECO:0000256" key="10">
    <source>
        <dbReference type="ARBA" id="ARBA00023065"/>
    </source>
</evidence>
<dbReference type="GO" id="GO:0006829">
    <property type="term" value="P:zinc ion transport"/>
    <property type="evidence" value="ECO:0007669"/>
    <property type="project" value="UniProtKB-KW"/>
</dbReference>
<evidence type="ECO:0000256" key="7">
    <source>
        <dbReference type="ARBA" id="ARBA00022764"/>
    </source>
</evidence>
<evidence type="ECO:0000256" key="4">
    <source>
        <dbReference type="ARBA" id="ARBA00022448"/>
    </source>
</evidence>
<sequence precursor="true">MLHVSLHKIFIVVGMTMIGFVPLPTQATIVASVKPIGFIAATIADGITSVAILLPDGASVHNYALRPSDVKNLKEAELVVWVGPDMEAFMHKSMSHAHTLHNNIQIDQIPGVQSLLLKSVSHPKSGNIHRNTIEQNSSDIINKTDYTHHGEYNMHLWMSPEIAKKTAIAIHARLLQRMPINQDKLDANLHYFQSTILAANNKIYKQLAPFKDTGYFVFHDAYAYFEKYYGLSPIGYFTINPEIRPGAKRLHHIKMQIVAHKGICVFSEPQFKPMVVQAISQSTYARSGILDPLGEGIALNKDSYAQFLVQLSNQYTSCLKGD</sequence>
<evidence type="ECO:0000256" key="2">
    <source>
        <dbReference type="ARBA" id="ARBA00011028"/>
    </source>
</evidence>
<evidence type="ECO:0000313" key="14">
    <source>
        <dbReference type="EMBL" id="VFP84301.1"/>
    </source>
</evidence>
<evidence type="ECO:0000256" key="12">
    <source>
        <dbReference type="ARBA" id="ARBA00045516"/>
    </source>
</evidence>
<keyword evidence="11" id="KW-1015">Disulfide bond</keyword>
<protein>
    <recommendedName>
        <fullName evidence="3">High-affinity zinc uptake system protein ZnuA</fullName>
    </recommendedName>
</protein>
<dbReference type="FunFam" id="3.40.50.1980:FF:000006">
    <property type="entry name" value="Zinc ABC transporter substrate-binding protein ZnuA"/>
    <property type="match status" value="1"/>
</dbReference>
<keyword evidence="4" id="KW-0813">Transport</keyword>
<keyword evidence="10" id="KW-0406">Ion transport</keyword>
<evidence type="ECO:0000256" key="9">
    <source>
        <dbReference type="ARBA" id="ARBA00022906"/>
    </source>
</evidence>
<evidence type="ECO:0000256" key="6">
    <source>
        <dbReference type="ARBA" id="ARBA00022729"/>
    </source>
</evidence>
<evidence type="ECO:0000256" key="3">
    <source>
        <dbReference type="ARBA" id="ARBA00015915"/>
    </source>
</evidence>
<dbReference type="GO" id="GO:0046872">
    <property type="term" value="F:metal ion binding"/>
    <property type="evidence" value="ECO:0007669"/>
    <property type="project" value="UniProtKB-KW"/>
</dbReference>